<proteinExistence type="inferred from homology"/>
<feature type="domain" description="RSE1/DDB1/CPSF1 second beta-propeller" evidence="7">
    <location>
        <begin position="442"/>
        <end position="745"/>
    </location>
</feature>
<dbReference type="EMBL" id="LN890960">
    <property type="protein sequence ID" value="CUS14274.1"/>
    <property type="molecule type" value="Genomic_DNA"/>
</dbReference>
<dbReference type="PANTHER" id="PTHR10644">
    <property type="entry name" value="DNA REPAIR/RNA PROCESSING CPSF FAMILY"/>
    <property type="match status" value="1"/>
</dbReference>
<evidence type="ECO:0000313" key="8">
    <source>
        <dbReference type="EMBL" id="CUS14274.1"/>
    </source>
</evidence>
<dbReference type="Proteomes" id="UP001412239">
    <property type="component" value="Unassembled WGS sequence"/>
</dbReference>
<evidence type="ECO:0000259" key="7">
    <source>
        <dbReference type="Pfam" id="PF23726"/>
    </source>
</evidence>
<keyword evidence="9" id="KW-1185">Reference proteome</keyword>
<comment type="subcellular location">
    <subcellularLocation>
        <location evidence="1">Nucleus</location>
    </subcellularLocation>
</comment>
<gene>
    <name evidence="8" type="ORF">GSTUAT00001564001</name>
</gene>
<protein>
    <recommendedName>
        <fullName evidence="3">DNA damage-binding protein 1</fullName>
    </recommendedName>
</protein>
<evidence type="ECO:0000259" key="6">
    <source>
        <dbReference type="Pfam" id="PF10433"/>
    </source>
</evidence>
<comment type="similarity">
    <text evidence="2">Belongs to the DDB1 family.</text>
</comment>
<evidence type="ECO:0000259" key="5">
    <source>
        <dbReference type="Pfam" id="PF03178"/>
    </source>
</evidence>
<dbReference type="Pfam" id="PF03178">
    <property type="entry name" value="CPSF_A"/>
    <property type="match status" value="1"/>
</dbReference>
<dbReference type="InterPro" id="IPR058543">
    <property type="entry name" value="Beta-prop_RSE1/DDB1/CPSF1_2nd"/>
</dbReference>
<dbReference type="Gene3D" id="2.130.10.10">
    <property type="entry name" value="YVTN repeat-like/Quinoprotein amine dehydrogenase"/>
    <property type="match status" value="3"/>
</dbReference>
<dbReference type="GO" id="GO:0005634">
    <property type="term" value="C:nucleus"/>
    <property type="evidence" value="ECO:0007669"/>
    <property type="project" value="UniProtKB-SubCell"/>
</dbReference>
<evidence type="ECO:0000256" key="2">
    <source>
        <dbReference type="ARBA" id="ARBA00007453"/>
    </source>
</evidence>
<dbReference type="InterPro" id="IPR015943">
    <property type="entry name" value="WD40/YVTN_repeat-like_dom_sf"/>
</dbReference>
<evidence type="ECO:0000256" key="1">
    <source>
        <dbReference type="ARBA" id="ARBA00004123"/>
    </source>
</evidence>
<dbReference type="InterPro" id="IPR011047">
    <property type="entry name" value="Quinoprotein_ADH-like_sf"/>
</dbReference>
<sequence>MSYLATLYEASSVRIAIKAEFLAAGETSLIVACVSSPLSALLPALYAPAYNSFELARKSSHIEVYKVASSGVVLQEKFPIYGRVIALATFRPQQSGTDHLLVAIGQVNYKYFTISWDPIAKKPKNEHTATDITDYHTPLSDSFLCLSDPGKNMLGLHVYKGTFLAIPQIRQSIRGGKRSRTGLDAGNVEEPCVVRLKELEILDLKFLFGTSLPVLAILHRPLMADEMVVDTYELSVKSGEATLSEWKMRDLKGGQEALFLIPVQPPLKGLLVIGATNILYFGSDGGKTFRPVDPPRVWTAWEMLSPERYILGDEAGGLHLLLLQFDVSTRKVSLRLKNIGNASVPETLVHLGQGLLFLGSHSGDSQLIQLHEDEPVVRVQQVLDNIGPMIDFRAVDLDYSRSGEGTRQYSPGHIRFLSASGGHKQGHLRNIRSGVGLDDLGVLGEMRGIRGLWSLRSILESGFHDVLVVAFVDETRIFKFDDAGGIEELDEFMGFALDQRTIIAHNIVGGRFLQVTSTAVRLVDADGGAAIAESSSDDGLTITMASANQDLLIYAMGPTLVLLDLTQNLKEHIRKTFENEISCLNMPASPSRICAVGFWNISSVLILSVESFSILSQEVLLRDDSIATPRSLLLARILENGPPTLLVALGDGSIFTFAIDEITCALYEKKNIILGTQPIRFQPIMRDGKTTVFATCDHPSVIYGSDGRIVYASITADKSTYVTSFNSHNFPDAVVIASDDDLKLSVVDPLRTMHIQSLPVGDVVRRIAYSKEKNITAVVTVSRTPDPRTGDDLHTSYIRLIDSATFSVVDSYKLNELELAESLASGRVCGGDGSPSEGFLVGTAFPGRGEKEESEKGRIIIFNVSETKRIKPTAFYDTLGMVSGIQVIGEGKFVAAIGREVELFALEHSDFQSKSAAGKSASVTGCTITKLARFSTHSTPLDVAAYNDIIAVGDFMHGPSILEYVEDKESKKIEFVEVARAYNHGWLAALELLDEKTVFCADTDGNLVVWQRQLSGVTEEDKKQLRQIASIKIGEYVNRIRRITGQTLAGSKVQPKAYFSTFEQVDGSMFLLGEIQAAEIDLLINLQTNLSNAVQGLGGLDFLSCRAMSTSPANSNAEPTRFVDGNFIETFLDLPDDVAMAVVRGNGKAIDDLGVSVQDVVDILETLKRLR</sequence>
<dbReference type="Gene3D" id="1.10.150.910">
    <property type="match status" value="1"/>
</dbReference>
<accession>A0A292Q4A0</accession>
<dbReference type="InterPro" id="IPR018846">
    <property type="entry name" value="Beta-prop_RSE1/DDB1/CPSF1_1st"/>
</dbReference>
<dbReference type="AlphaFoldDB" id="A0A292Q4A0"/>
<dbReference type="SUPFAM" id="SSF50998">
    <property type="entry name" value="Quinoprotein alcohol dehydrogenase-like"/>
    <property type="match status" value="1"/>
</dbReference>
<evidence type="ECO:0000256" key="3">
    <source>
        <dbReference type="ARBA" id="ARBA00014577"/>
    </source>
</evidence>
<dbReference type="InterPro" id="IPR050358">
    <property type="entry name" value="RSE1/DDB1/CFT1"/>
</dbReference>
<reference evidence="8" key="1">
    <citation type="submission" date="2015-10" db="EMBL/GenBank/DDBJ databases">
        <authorList>
            <person name="Regsiter A."/>
            <person name="william w."/>
        </authorList>
    </citation>
    <scope>NUCLEOTIDE SEQUENCE</scope>
    <source>
        <strain evidence="8">Montdore</strain>
    </source>
</reference>
<keyword evidence="4" id="KW-0539">Nucleus</keyword>
<feature type="domain" description="RSE1/DDB1/CPSF1 first beta-propeller" evidence="6">
    <location>
        <begin position="12"/>
        <end position="374"/>
    </location>
</feature>
<dbReference type="GO" id="GO:0003676">
    <property type="term" value="F:nucleic acid binding"/>
    <property type="evidence" value="ECO:0007669"/>
    <property type="project" value="InterPro"/>
</dbReference>
<feature type="domain" description="RSE1/DDB1/CPSF1 C-terminal" evidence="5">
    <location>
        <begin position="796"/>
        <end position="1133"/>
    </location>
</feature>
<name>A0A292Q4A0_9PEZI</name>
<dbReference type="Pfam" id="PF23726">
    <property type="entry name" value="Beta-prop_RSE1_2nd"/>
    <property type="match status" value="1"/>
</dbReference>
<dbReference type="Pfam" id="PF10433">
    <property type="entry name" value="Beta-prop_RSE1_1st"/>
    <property type="match status" value="1"/>
</dbReference>
<dbReference type="InterPro" id="IPR004871">
    <property type="entry name" value="RSE1/DDB1/CPSF1_C"/>
</dbReference>
<organism evidence="8 9">
    <name type="scientific">Tuber aestivum</name>
    <name type="common">summer truffle</name>
    <dbReference type="NCBI Taxonomy" id="59557"/>
    <lineage>
        <taxon>Eukaryota</taxon>
        <taxon>Fungi</taxon>
        <taxon>Dikarya</taxon>
        <taxon>Ascomycota</taxon>
        <taxon>Pezizomycotina</taxon>
        <taxon>Pezizomycetes</taxon>
        <taxon>Pezizales</taxon>
        <taxon>Tuberaceae</taxon>
        <taxon>Tuber</taxon>
    </lineage>
</organism>
<evidence type="ECO:0000313" key="9">
    <source>
        <dbReference type="Proteomes" id="UP001412239"/>
    </source>
</evidence>
<evidence type="ECO:0000256" key="4">
    <source>
        <dbReference type="ARBA" id="ARBA00023242"/>
    </source>
</evidence>